<dbReference type="InterPro" id="IPR004320">
    <property type="entry name" value="BPS1_pln"/>
</dbReference>
<proteinExistence type="predicted"/>
<dbReference type="GO" id="GO:0048364">
    <property type="term" value="P:root development"/>
    <property type="evidence" value="ECO:0007669"/>
    <property type="project" value="InterPro"/>
</dbReference>
<dbReference type="Proteomes" id="UP000231279">
    <property type="component" value="Unassembled WGS sequence"/>
</dbReference>
<gene>
    <name evidence="1" type="ORF">CDL12_27501</name>
</gene>
<sequence>MDQGIPHFVARKKLIKSVHKCSKSLKPTDNDMLVFVALDPALVSLVKLLLQGLKNQPECVKSPSHLAFPTQKKRSKRTAWSLIKKVLQNKGIKCEGEVAMTQIKKIDTELAFLRPTKKQILDQQKCNQTNLTPPPHNFRSYIHI</sequence>
<dbReference type="Pfam" id="PF03087">
    <property type="entry name" value="BPS1"/>
    <property type="match status" value="1"/>
</dbReference>
<comment type="caution">
    <text evidence="1">The sequence shown here is derived from an EMBL/GenBank/DDBJ whole genome shotgun (WGS) entry which is preliminary data.</text>
</comment>
<protein>
    <submittedName>
        <fullName evidence="1">Uncharacterized protein</fullName>
    </submittedName>
</protein>
<keyword evidence="2" id="KW-1185">Reference proteome</keyword>
<dbReference type="GO" id="GO:0048367">
    <property type="term" value="P:shoot system development"/>
    <property type="evidence" value="ECO:0007669"/>
    <property type="project" value="InterPro"/>
</dbReference>
<dbReference type="AlphaFoldDB" id="A0A2G9G3W7"/>
<reference evidence="2" key="1">
    <citation type="journal article" date="2018" name="Gigascience">
        <title>Genome assembly of the Pink Ipe (Handroanthus impetiginosus, Bignoniaceae), a highly valued, ecologically keystone Neotropical timber forest tree.</title>
        <authorList>
            <person name="Silva-Junior O.B."/>
            <person name="Grattapaglia D."/>
            <person name="Novaes E."/>
            <person name="Collevatti R.G."/>
        </authorList>
    </citation>
    <scope>NUCLEOTIDE SEQUENCE [LARGE SCALE GENOMIC DNA]</scope>
    <source>
        <strain evidence="2">cv. UFG-1</strain>
    </source>
</reference>
<name>A0A2G9G3W7_9LAMI</name>
<evidence type="ECO:0000313" key="2">
    <source>
        <dbReference type="Proteomes" id="UP000231279"/>
    </source>
</evidence>
<organism evidence="1 2">
    <name type="scientific">Handroanthus impetiginosus</name>
    <dbReference type="NCBI Taxonomy" id="429701"/>
    <lineage>
        <taxon>Eukaryota</taxon>
        <taxon>Viridiplantae</taxon>
        <taxon>Streptophyta</taxon>
        <taxon>Embryophyta</taxon>
        <taxon>Tracheophyta</taxon>
        <taxon>Spermatophyta</taxon>
        <taxon>Magnoliopsida</taxon>
        <taxon>eudicotyledons</taxon>
        <taxon>Gunneridae</taxon>
        <taxon>Pentapetalae</taxon>
        <taxon>asterids</taxon>
        <taxon>lamiids</taxon>
        <taxon>Lamiales</taxon>
        <taxon>Bignoniaceae</taxon>
        <taxon>Crescentiina</taxon>
        <taxon>Tabebuia alliance</taxon>
        <taxon>Handroanthus</taxon>
    </lineage>
</organism>
<accession>A0A2G9G3W7</accession>
<dbReference type="EMBL" id="NKXS01007232">
    <property type="protein sequence ID" value="PIM99997.1"/>
    <property type="molecule type" value="Genomic_DNA"/>
</dbReference>
<evidence type="ECO:0000313" key="1">
    <source>
        <dbReference type="EMBL" id="PIM99997.1"/>
    </source>
</evidence>